<evidence type="ECO:0000256" key="4">
    <source>
        <dbReference type="ARBA" id="ARBA00022676"/>
    </source>
</evidence>
<dbReference type="Gene3D" id="3.40.50.11660">
    <property type="entry name" value="Glycosyl transferase family 10, C-terminal domain"/>
    <property type="match status" value="1"/>
</dbReference>
<keyword evidence="4 12" id="KW-0328">Glycosyltransferase</keyword>
<proteinExistence type="inferred from homology"/>
<evidence type="ECO:0000256" key="11">
    <source>
        <dbReference type="ARBA" id="ARBA00023180"/>
    </source>
</evidence>
<dbReference type="AlphaFoldDB" id="A0AAN8XG75"/>
<feature type="domain" description="Fucosyltransferase C-terminal" evidence="13">
    <location>
        <begin position="267"/>
        <end position="449"/>
    </location>
</feature>
<accession>A0AAN8XG75</accession>
<keyword evidence="7" id="KW-0735">Signal-anchor</keyword>
<evidence type="ECO:0000256" key="8">
    <source>
        <dbReference type="ARBA" id="ARBA00022989"/>
    </source>
</evidence>
<evidence type="ECO:0000256" key="2">
    <source>
        <dbReference type="ARBA" id="ARBA00004922"/>
    </source>
</evidence>
<dbReference type="Pfam" id="PF17039">
    <property type="entry name" value="Glyco_tran_10_N"/>
    <property type="match status" value="1"/>
</dbReference>
<dbReference type="EMBL" id="JAXCGZ010002495">
    <property type="protein sequence ID" value="KAK7083835.1"/>
    <property type="molecule type" value="Genomic_DNA"/>
</dbReference>
<dbReference type="PROSITE" id="PS51257">
    <property type="entry name" value="PROKAR_LIPOPROTEIN"/>
    <property type="match status" value="1"/>
</dbReference>
<comment type="pathway">
    <text evidence="2">Protein modification; protein glycosylation.</text>
</comment>
<dbReference type="Proteomes" id="UP001381693">
    <property type="component" value="Unassembled WGS sequence"/>
</dbReference>
<keyword evidence="6 12" id="KW-0812">Transmembrane</keyword>
<dbReference type="PANTHER" id="PTHR48438">
    <property type="entry name" value="ALPHA-(1,3)-FUCOSYLTRANSFERASE C-RELATED"/>
    <property type="match status" value="1"/>
</dbReference>
<evidence type="ECO:0000256" key="12">
    <source>
        <dbReference type="RuleBase" id="RU003832"/>
    </source>
</evidence>
<evidence type="ECO:0000256" key="5">
    <source>
        <dbReference type="ARBA" id="ARBA00022679"/>
    </source>
</evidence>
<keyword evidence="8" id="KW-1133">Transmembrane helix</keyword>
<comment type="similarity">
    <text evidence="3 12">Belongs to the glycosyltransferase 10 family.</text>
</comment>
<feature type="domain" description="Fucosyltransferase N-terminal" evidence="14">
    <location>
        <begin position="124"/>
        <end position="238"/>
    </location>
</feature>
<evidence type="ECO:0000259" key="14">
    <source>
        <dbReference type="Pfam" id="PF17039"/>
    </source>
</evidence>
<comment type="caution">
    <text evidence="15">The sequence shown here is derived from an EMBL/GenBank/DDBJ whole genome shotgun (WGS) entry which is preliminary data.</text>
</comment>
<dbReference type="GO" id="GO:0008417">
    <property type="term" value="F:fucosyltransferase activity"/>
    <property type="evidence" value="ECO:0007669"/>
    <property type="project" value="InterPro"/>
</dbReference>
<keyword evidence="11" id="KW-0325">Glycoprotein</keyword>
<comment type="subcellular location">
    <subcellularLocation>
        <location evidence="1 12">Golgi apparatus</location>
        <location evidence="1 12">Golgi stack membrane</location>
        <topology evidence="1 12">Single-pass type II membrane protein</topology>
    </subcellularLocation>
</comment>
<gene>
    <name evidence="15" type="ORF">SK128_014577</name>
</gene>
<name>A0AAN8XG75_HALRR</name>
<dbReference type="InterPro" id="IPR031481">
    <property type="entry name" value="Glyco_tran_10_N"/>
</dbReference>
<keyword evidence="16" id="KW-1185">Reference proteome</keyword>
<protein>
    <recommendedName>
        <fullName evidence="12">Fucosyltransferase</fullName>
        <ecNumber evidence="12">2.4.1.-</ecNumber>
    </recommendedName>
</protein>
<reference evidence="15 16" key="1">
    <citation type="submission" date="2023-11" db="EMBL/GenBank/DDBJ databases">
        <title>Halocaridina rubra genome assembly.</title>
        <authorList>
            <person name="Smith C."/>
        </authorList>
    </citation>
    <scope>NUCLEOTIDE SEQUENCE [LARGE SCALE GENOMIC DNA]</scope>
    <source>
        <strain evidence="15">EP-1</strain>
        <tissue evidence="15">Whole</tissue>
    </source>
</reference>
<dbReference type="FunFam" id="3.40.50.11660:FF:000002">
    <property type="entry name" value="Alpha-(1,3)-fucosyltransferase"/>
    <property type="match status" value="1"/>
</dbReference>
<dbReference type="SUPFAM" id="SSF53756">
    <property type="entry name" value="UDP-Glycosyltransferase/glycogen phosphorylase"/>
    <property type="match status" value="1"/>
</dbReference>
<dbReference type="InterPro" id="IPR038577">
    <property type="entry name" value="GT10-like_C_sf"/>
</dbReference>
<keyword evidence="5 12" id="KW-0808">Transferase</keyword>
<evidence type="ECO:0000256" key="10">
    <source>
        <dbReference type="ARBA" id="ARBA00023136"/>
    </source>
</evidence>
<evidence type="ECO:0000313" key="16">
    <source>
        <dbReference type="Proteomes" id="UP001381693"/>
    </source>
</evidence>
<organism evidence="15 16">
    <name type="scientific">Halocaridina rubra</name>
    <name type="common">Hawaiian red shrimp</name>
    <dbReference type="NCBI Taxonomy" id="373956"/>
    <lineage>
        <taxon>Eukaryota</taxon>
        <taxon>Metazoa</taxon>
        <taxon>Ecdysozoa</taxon>
        <taxon>Arthropoda</taxon>
        <taxon>Crustacea</taxon>
        <taxon>Multicrustacea</taxon>
        <taxon>Malacostraca</taxon>
        <taxon>Eumalacostraca</taxon>
        <taxon>Eucarida</taxon>
        <taxon>Decapoda</taxon>
        <taxon>Pleocyemata</taxon>
        <taxon>Caridea</taxon>
        <taxon>Atyoidea</taxon>
        <taxon>Atyidae</taxon>
        <taxon>Halocaridina</taxon>
    </lineage>
</organism>
<keyword evidence="9 12" id="KW-0333">Golgi apparatus</keyword>
<dbReference type="PANTHER" id="PTHR48438:SF1">
    <property type="entry name" value="ALPHA-(1,3)-FUCOSYLTRANSFERASE C-RELATED"/>
    <property type="match status" value="1"/>
</dbReference>
<sequence>MMPFLRSWRSTLFITAAFLSAGCYFLYMKDHSGIDVQSSNDPYGDRGILEKEKGSLCDAAAIDQKKMAKDDGESQLDSEQKDRVSIGLMEFQDELFAPLLSLYLRKAKGELIPTLQSFRSGRVPRILLWADPGKEIFWTSQLTHVKDGLCPLPCDITFDLKQTNASDAILIYLRNAKNSASVISDLGPRDPTQPWIMLTFEAPTLANSIHKTKYKTFNGLFNRTMMYRRDADVKLPHGFIVRRGVDAASLPQSWVIPPVMDAGSQDRKLAISFISNCKSTTSNRLQYVKNVQKYAPVDLFGKCGDKKCGHSMYVDHKYDPIKDPCLKMAGESYLFYFAFENAFCNDYATEKVYNLLHYPIVPVVRGHADYSMMLPPNSYIDANTYSPKELAERLLHLQTHPKEYQEYLEWRKYYQASTIGGERTFCHLCARLYDPDFYDHQTIDDFEDWFEFKSQCDEAERKDILKWLLLSPMGGTYVRH</sequence>
<dbReference type="Pfam" id="PF00852">
    <property type="entry name" value="Glyco_transf_10"/>
    <property type="match status" value="1"/>
</dbReference>
<evidence type="ECO:0000256" key="1">
    <source>
        <dbReference type="ARBA" id="ARBA00004447"/>
    </source>
</evidence>
<dbReference type="GO" id="GO:0032580">
    <property type="term" value="C:Golgi cisterna membrane"/>
    <property type="evidence" value="ECO:0007669"/>
    <property type="project" value="UniProtKB-SubCell"/>
</dbReference>
<evidence type="ECO:0000256" key="9">
    <source>
        <dbReference type="ARBA" id="ARBA00023034"/>
    </source>
</evidence>
<evidence type="ECO:0000256" key="6">
    <source>
        <dbReference type="ARBA" id="ARBA00022692"/>
    </source>
</evidence>
<keyword evidence="10" id="KW-0472">Membrane</keyword>
<dbReference type="InterPro" id="IPR001503">
    <property type="entry name" value="Glyco_trans_10"/>
</dbReference>
<dbReference type="EC" id="2.4.1.-" evidence="12"/>
<evidence type="ECO:0000256" key="7">
    <source>
        <dbReference type="ARBA" id="ARBA00022968"/>
    </source>
</evidence>
<evidence type="ECO:0000256" key="3">
    <source>
        <dbReference type="ARBA" id="ARBA00008919"/>
    </source>
</evidence>
<evidence type="ECO:0000259" key="13">
    <source>
        <dbReference type="Pfam" id="PF00852"/>
    </source>
</evidence>
<evidence type="ECO:0000313" key="15">
    <source>
        <dbReference type="EMBL" id="KAK7083835.1"/>
    </source>
</evidence>
<dbReference type="InterPro" id="IPR055270">
    <property type="entry name" value="Glyco_tran_10_C"/>
</dbReference>